<proteinExistence type="predicted"/>
<evidence type="ECO:0000313" key="2">
    <source>
        <dbReference type="Proteomes" id="UP000190648"/>
    </source>
</evidence>
<dbReference type="AlphaFoldDB" id="A0A1V4KFB3"/>
<reference evidence="1 2" key="1">
    <citation type="submission" date="2016-02" db="EMBL/GenBank/DDBJ databases">
        <title>Band-tailed pigeon sequencing and assembly.</title>
        <authorList>
            <person name="Soares A.E."/>
            <person name="Novak B.J."/>
            <person name="Rice E.S."/>
            <person name="O'Connell B."/>
            <person name="Chang D."/>
            <person name="Weber S."/>
            <person name="Shapiro B."/>
        </authorList>
    </citation>
    <scope>NUCLEOTIDE SEQUENCE [LARGE SCALE GENOMIC DNA]</scope>
    <source>
        <strain evidence="1">BTP2013</strain>
        <tissue evidence="1">Blood</tissue>
    </source>
</reference>
<dbReference type="Proteomes" id="UP000190648">
    <property type="component" value="Unassembled WGS sequence"/>
</dbReference>
<name>A0A1V4KFB3_PATFA</name>
<gene>
    <name evidence="1" type="ORF">AV530_012190</name>
</gene>
<evidence type="ECO:0000313" key="1">
    <source>
        <dbReference type="EMBL" id="OPJ82547.1"/>
    </source>
</evidence>
<accession>A0A1V4KFB3</accession>
<keyword evidence="2" id="KW-1185">Reference proteome</keyword>
<dbReference type="EMBL" id="LSYS01003573">
    <property type="protein sequence ID" value="OPJ82547.1"/>
    <property type="molecule type" value="Genomic_DNA"/>
</dbReference>
<sequence>MCKEKIIRQKCDDTSPVYAEHLVICREQVCPRAALRWRGAQCELLQRGVVMLPCQRLRVSPQRLMLSPEVQSEKSSTD</sequence>
<organism evidence="1 2">
    <name type="scientific">Patagioenas fasciata monilis</name>
    <dbReference type="NCBI Taxonomy" id="372326"/>
    <lineage>
        <taxon>Eukaryota</taxon>
        <taxon>Metazoa</taxon>
        <taxon>Chordata</taxon>
        <taxon>Craniata</taxon>
        <taxon>Vertebrata</taxon>
        <taxon>Euteleostomi</taxon>
        <taxon>Archelosauria</taxon>
        <taxon>Archosauria</taxon>
        <taxon>Dinosauria</taxon>
        <taxon>Saurischia</taxon>
        <taxon>Theropoda</taxon>
        <taxon>Coelurosauria</taxon>
        <taxon>Aves</taxon>
        <taxon>Neognathae</taxon>
        <taxon>Neoaves</taxon>
        <taxon>Columbimorphae</taxon>
        <taxon>Columbiformes</taxon>
        <taxon>Columbidae</taxon>
        <taxon>Patagioenas</taxon>
    </lineage>
</organism>
<comment type="caution">
    <text evidence="1">The sequence shown here is derived from an EMBL/GenBank/DDBJ whole genome shotgun (WGS) entry which is preliminary data.</text>
</comment>
<protein>
    <submittedName>
        <fullName evidence="1">Uncharacterized protein</fullName>
    </submittedName>
</protein>